<dbReference type="PANTHER" id="PTHR43129:SF1">
    <property type="entry name" value="FOSMIDOMYCIN RESISTANCE PROTEIN"/>
    <property type="match status" value="1"/>
</dbReference>
<feature type="transmembrane region" description="Helical" evidence="6">
    <location>
        <begin position="26"/>
        <end position="43"/>
    </location>
</feature>
<feature type="transmembrane region" description="Helical" evidence="6">
    <location>
        <begin position="336"/>
        <end position="358"/>
    </location>
</feature>
<evidence type="ECO:0000256" key="3">
    <source>
        <dbReference type="ARBA" id="ARBA00022692"/>
    </source>
</evidence>
<dbReference type="SUPFAM" id="SSF103473">
    <property type="entry name" value="MFS general substrate transporter"/>
    <property type="match status" value="1"/>
</dbReference>
<dbReference type="CDD" id="cd17478">
    <property type="entry name" value="MFS_FsR"/>
    <property type="match status" value="1"/>
</dbReference>
<proteinExistence type="predicted"/>
<gene>
    <name evidence="8" type="ORF">J2S03_000521</name>
</gene>
<accession>A0ABT9XEI3</accession>
<feature type="transmembrane region" description="Helical" evidence="6">
    <location>
        <begin position="172"/>
        <end position="193"/>
    </location>
</feature>
<keyword evidence="3 6" id="KW-0812">Transmembrane</keyword>
<dbReference type="Proteomes" id="UP001232973">
    <property type="component" value="Unassembled WGS sequence"/>
</dbReference>
<feature type="transmembrane region" description="Helical" evidence="6">
    <location>
        <begin position="213"/>
        <end position="239"/>
    </location>
</feature>
<evidence type="ECO:0000313" key="9">
    <source>
        <dbReference type="Proteomes" id="UP001232973"/>
    </source>
</evidence>
<keyword evidence="5 6" id="KW-0472">Membrane</keyword>
<evidence type="ECO:0000313" key="8">
    <source>
        <dbReference type="EMBL" id="MDQ0188709.1"/>
    </source>
</evidence>
<name>A0ABT9XEI3_9BACL</name>
<feature type="transmembrane region" description="Helical" evidence="6">
    <location>
        <begin position="55"/>
        <end position="75"/>
    </location>
</feature>
<evidence type="ECO:0000259" key="7">
    <source>
        <dbReference type="PROSITE" id="PS50850"/>
    </source>
</evidence>
<evidence type="ECO:0000256" key="2">
    <source>
        <dbReference type="ARBA" id="ARBA00022448"/>
    </source>
</evidence>
<dbReference type="EMBL" id="JAUSTP010000002">
    <property type="protein sequence ID" value="MDQ0188709.1"/>
    <property type="molecule type" value="Genomic_DNA"/>
</dbReference>
<feature type="transmembrane region" description="Helical" evidence="6">
    <location>
        <begin position="279"/>
        <end position="296"/>
    </location>
</feature>
<dbReference type="Pfam" id="PF07690">
    <property type="entry name" value="MFS_1"/>
    <property type="match status" value="1"/>
</dbReference>
<dbReference type="PROSITE" id="PS50850">
    <property type="entry name" value="MFS"/>
    <property type="match status" value="1"/>
</dbReference>
<dbReference type="Gene3D" id="1.20.1250.20">
    <property type="entry name" value="MFS general substrate transporter like domains"/>
    <property type="match status" value="1"/>
</dbReference>
<evidence type="ECO:0000256" key="5">
    <source>
        <dbReference type="ARBA" id="ARBA00023136"/>
    </source>
</evidence>
<feature type="transmembrane region" description="Helical" evidence="6">
    <location>
        <begin position="251"/>
        <end position="270"/>
    </location>
</feature>
<dbReference type="PANTHER" id="PTHR43129">
    <property type="entry name" value="FOSMIDOMYCIN RESISTANCE PROTEIN"/>
    <property type="match status" value="1"/>
</dbReference>
<feature type="transmembrane region" description="Helical" evidence="6">
    <location>
        <begin position="302"/>
        <end position="324"/>
    </location>
</feature>
<evidence type="ECO:0000256" key="1">
    <source>
        <dbReference type="ARBA" id="ARBA00004651"/>
    </source>
</evidence>
<feature type="domain" description="Major facilitator superfamily (MFS) profile" evidence="7">
    <location>
        <begin position="17"/>
        <end position="390"/>
    </location>
</feature>
<dbReference type="InterPro" id="IPR011701">
    <property type="entry name" value="MFS"/>
</dbReference>
<comment type="subcellular location">
    <subcellularLocation>
        <location evidence="1">Cell membrane</location>
        <topology evidence="1">Multi-pass membrane protein</topology>
    </subcellularLocation>
</comment>
<dbReference type="InterPro" id="IPR036259">
    <property type="entry name" value="MFS_trans_sf"/>
</dbReference>
<comment type="caution">
    <text evidence="8">The sequence shown here is derived from an EMBL/GenBank/DDBJ whole genome shotgun (WGS) entry which is preliminary data.</text>
</comment>
<evidence type="ECO:0000256" key="4">
    <source>
        <dbReference type="ARBA" id="ARBA00022989"/>
    </source>
</evidence>
<sequence length="406" mass="42920">MSTAAPLPTRQPIYRRAVFTFSASHFLNDLMTTGLVPALVVMYKQAFHLNYTQSTLIVLVSYLTSSVAQPIFGALSDRKPRVWWLSVGLFFSCLGLALTGAVDSLGLLLVCVAVSGFGSGAFHPEASRGTHLAAGGKKGLAQSIFQVGGNAGQACGPMMIPLFLHRTGIHGLLWFLPVAVLSLGLTGQILGWINRRIVAERTARKVGQGENNIPGVILLVLLIIFRSWCQVGVVVFLPFYMHHLSLEASEWLNFVFVGAGALGTFLGGMWSDKLGLKRLLVGSMFAATPFAILFPFTHGGVLAVFDLLLFGFCVLSSFAVTVVYMQKLLPKNVAMASGLSIGFGVGAGGIGATLMGSISDAFGVPLVFTILSVLPLVCALIGLFLPSDRGPALSSPGDAGQLKTTS</sequence>
<feature type="transmembrane region" description="Helical" evidence="6">
    <location>
        <begin position="364"/>
        <end position="385"/>
    </location>
</feature>
<keyword evidence="9" id="KW-1185">Reference proteome</keyword>
<protein>
    <submittedName>
        <fullName evidence="8">FSR family fosmidomycin resistance protein-like MFS transporter</fullName>
    </submittedName>
</protein>
<keyword evidence="2" id="KW-0813">Transport</keyword>
<reference evidence="8 9" key="1">
    <citation type="submission" date="2023-07" db="EMBL/GenBank/DDBJ databases">
        <title>Genomic Encyclopedia of Type Strains, Phase IV (KMG-IV): sequencing the most valuable type-strain genomes for metagenomic binning, comparative biology and taxonomic classification.</title>
        <authorList>
            <person name="Goeker M."/>
        </authorList>
    </citation>
    <scope>NUCLEOTIDE SEQUENCE [LARGE SCALE GENOMIC DNA]</scope>
    <source>
        <strain evidence="8 9">DSM 4006</strain>
    </source>
</reference>
<dbReference type="InterPro" id="IPR020846">
    <property type="entry name" value="MFS_dom"/>
</dbReference>
<organism evidence="8 9">
    <name type="scientific">Alicyclobacillus cycloheptanicus</name>
    <dbReference type="NCBI Taxonomy" id="1457"/>
    <lineage>
        <taxon>Bacteria</taxon>
        <taxon>Bacillati</taxon>
        <taxon>Bacillota</taxon>
        <taxon>Bacilli</taxon>
        <taxon>Bacillales</taxon>
        <taxon>Alicyclobacillaceae</taxon>
        <taxon>Alicyclobacillus</taxon>
    </lineage>
</organism>
<dbReference type="RefSeq" id="WP_274455307.1">
    <property type="nucleotide sequence ID" value="NZ_CP067097.1"/>
</dbReference>
<evidence type="ECO:0000256" key="6">
    <source>
        <dbReference type="SAM" id="Phobius"/>
    </source>
</evidence>
<feature type="transmembrane region" description="Helical" evidence="6">
    <location>
        <begin position="81"/>
        <end position="98"/>
    </location>
</feature>
<keyword evidence="4 6" id="KW-1133">Transmembrane helix</keyword>